<feature type="signal peptide" evidence="1">
    <location>
        <begin position="1"/>
        <end position="24"/>
    </location>
</feature>
<evidence type="ECO:0000313" key="3">
    <source>
        <dbReference type="Proteomes" id="UP001165430"/>
    </source>
</evidence>
<reference evidence="2" key="1">
    <citation type="submission" date="2022-03" db="EMBL/GenBank/DDBJ databases">
        <title>De novo assembled genomes of Belliella spp. (Cyclobacteriaceae) strains.</title>
        <authorList>
            <person name="Szabo A."/>
            <person name="Korponai K."/>
            <person name="Felfoldi T."/>
        </authorList>
    </citation>
    <scope>NUCLEOTIDE SEQUENCE</scope>
    <source>
        <strain evidence="2">DSM 111903</strain>
    </source>
</reference>
<evidence type="ECO:0000256" key="1">
    <source>
        <dbReference type="SAM" id="SignalP"/>
    </source>
</evidence>
<proteinExistence type="predicted"/>
<name>A0ABS9V8L4_9BACT</name>
<organism evidence="2 3">
    <name type="scientific">Belliella alkalica</name>
    <dbReference type="NCBI Taxonomy" id="1730871"/>
    <lineage>
        <taxon>Bacteria</taxon>
        <taxon>Pseudomonadati</taxon>
        <taxon>Bacteroidota</taxon>
        <taxon>Cytophagia</taxon>
        <taxon>Cytophagales</taxon>
        <taxon>Cyclobacteriaceae</taxon>
        <taxon>Belliella</taxon>
    </lineage>
</organism>
<dbReference type="InterPro" id="IPR019861">
    <property type="entry name" value="PorP/SprF_Bacteroidetes"/>
</dbReference>
<dbReference type="EMBL" id="JAKZGO010000003">
    <property type="protein sequence ID" value="MCH7412756.1"/>
    <property type="molecule type" value="Genomic_DNA"/>
</dbReference>
<protein>
    <submittedName>
        <fullName evidence="2">Type IX secretion system membrane protein PorP/SprF</fullName>
    </submittedName>
</protein>
<dbReference type="RefSeq" id="WP_241410301.1">
    <property type="nucleotide sequence ID" value="NZ_JAKZGO010000003.1"/>
</dbReference>
<dbReference type="NCBIfam" id="TIGR03519">
    <property type="entry name" value="T9SS_PorP_fam"/>
    <property type="match status" value="1"/>
</dbReference>
<gene>
    <name evidence="2" type="ORF">MM213_04610</name>
</gene>
<dbReference type="Proteomes" id="UP001165430">
    <property type="component" value="Unassembled WGS sequence"/>
</dbReference>
<comment type="caution">
    <text evidence="2">The sequence shown here is derived from an EMBL/GenBank/DDBJ whole genome shotgun (WGS) entry which is preliminary data.</text>
</comment>
<keyword evidence="1" id="KW-0732">Signal</keyword>
<sequence>MIRSYLYLLFFTVIFVSIAQSSKAQDPQYSQYYAAPLYLNPAFTGAEQATRIGANYRNQWPGMNAQFTTFSAYIDTYLDDYNSGVGFLVMNDVEGAAELRSTTISALYSYELRIGQGAYFRPGFQASYIRRDIGFFENLIFANQIDPTNPFGPTLPGNDIAGLGEPVNLLSLSFGGLFFTEKFWLGASAHHVNQPNQSFIESIPNDTLPSSRLPMKLSVHAGIKIPLGSGGYRNDFTHMFKERYFVPTVNYKRQGPFEQLDVGAYLYMEPLIVGLWYRGLPYKPVEQQSNRDAIVMMVGVNLLSGLNMGYSFDYTVSNLGIQSGGAHEVSISYVFPSQNQGKPKRRDTVLPCPKF</sequence>
<feature type="chain" id="PRO_5047292729" evidence="1">
    <location>
        <begin position="25"/>
        <end position="355"/>
    </location>
</feature>
<keyword evidence="3" id="KW-1185">Reference proteome</keyword>
<accession>A0ABS9V8L4</accession>
<evidence type="ECO:0000313" key="2">
    <source>
        <dbReference type="EMBL" id="MCH7412756.1"/>
    </source>
</evidence>
<dbReference type="Pfam" id="PF11751">
    <property type="entry name" value="PorP_SprF"/>
    <property type="match status" value="1"/>
</dbReference>